<evidence type="ECO:0000313" key="3">
    <source>
        <dbReference type="Proteomes" id="UP000092445"/>
    </source>
</evidence>
<dbReference type="AlphaFoldDB" id="A0A1A9Z7Q4"/>
<reference evidence="2" key="2">
    <citation type="submission" date="2020-05" db="UniProtKB">
        <authorList>
            <consortium name="EnsemblMetazoa"/>
        </authorList>
    </citation>
    <scope>IDENTIFICATION</scope>
    <source>
        <strain evidence="2">IAEA</strain>
    </source>
</reference>
<dbReference type="VEuPathDB" id="VectorBase:GPAI006346"/>
<keyword evidence="3" id="KW-1185">Reference proteome</keyword>
<evidence type="ECO:0000313" key="2">
    <source>
        <dbReference type="EnsemblMetazoa" id="GPAI006346-PA"/>
    </source>
</evidence>
<accession>A0A1A9Z7Q4</accession>
<feature type="compositionally biased region" description="Basic and acidic residues" evidence="1">
    <location>
        <begin position="10"/>
        <end position="19"/>
    </location>
</feature>
<feature type="region of interest" description="Disordered" evidence="1">
    <location>
        <begin position="1"/>
        <end position="34"/>
    </location>
</feature>
<dbReference type="EnsemblMetazoa" id="GPAI006346-RA">
    <property type="protein sequence ID" value="GPAI006346-PA"/>
    <property type="gene ID" value="GPAI006346"/>
</dbReference>
<protein>
    <submittedName>
        <fullName evidence="2">Uncharacterized protein</fullName>
    </submittedName>
</protein>
<proteinExistence type="predicted"/>
<reference evidence="3" key="1">
    <citation type="submission" date="2014-03" db="EMBL/GenBank/DDBJ databases">
        <authorList>
            <person name="Aksoy S."/>
            <person name="Warren W."/>
            <person name="Wilson R.K."/>
        </authorList>
    </citation>
    <scope>NUCLEOTIDE SEQUENCE [LARGE SCALE GENOMIC DNA]</scope>
    <source>
        <strain evidence="3">IAEA</strain>
    </source>
</reference>
<sequence length="94" mass="10185">MQRATPAADSKSKQNKHTETAPLSVNESNVDTRNNFGSLYGTKEICSARANSITNTSAATTKPASGKINQQNSWNDCASGYVSTGGRWEFEWPN</sequence>
<evidence type="ECO:0000256" key="1">
    <source>
        <dbReference type="SAM" id="MobiDB-lite"/>
    </source>
</evidence>
<feature type="compositionally biased region" description="Polar residues" evidence="1">
    <location>
        <begin position="21"/>
        <end position="34"/>
    </location>
</feature>
<dbReference type="Proteomes" id="UP000092445">
    <property type="component" value="Unassembled WGS sequence"/>
</dbReference>
<name>A0A1A9Z7Q4_GLOPL</name>
<organism evidence="2 3">
    <name type="scientific">Glossina pallidipes</name>
    <name type="common">Tsetse fly</name>
    <dbReference type="NCBI Taxonomy" id="7398"/>
    <lineage>
        <taxon>Eukaryota</taxon>
        <taxon>Metazoa</taxon>
        <taxon>Ecdysozoa</taxon>
        <taxon>Arthropoda</taxon>
        <taxon>Hexapoda</taxon>
        <taxon>Insecta</taxon>
        <taxon>Pterygota</taxon>
        <taxon>Neoptera</taxon>
        <taxon>Endopterygota</taxon>
        <taxon>Diptera</taxon>
        <taxon>Brachycera</taxon>
        <taxon>Muscomorpha</taxon>
        <taxon>Hippoboscoidea</taxon>
        <taxon>Glossinidae</taxon>
        <taxon>Glossina</taxon>
    </lineage>
</organism>